<dbReference type="EMBL" id="JAPDFL010000001">
    <property type="protein sequence ID" value="MCW1931910.1"/>
    <property type="molecule type" value="Genomic_DNA"/>
</dbReference>
<comment type="caution">
    <text evidence="1">The sequence shown here is derived from an EMBL/GenBank/DDBJ whole genome shotgun (WGS) entry which is preliminary data.</text>
</comment>
<evidence type="ECO:0000313" key="2">
    <source>
        <dbReference type="Proteomes" id="UP001208938"/>
    </source>
</evidence>
<dbReference type="Proteomes" id="UP001208938">
    <property type="component" value="Unassembled WGS sequence"/>
</dbReference>
<reference evidence="1 2" key="1">
    <citation type="submission" date="2022-10" db="EMBL/GenBank/DDBJ databases">
        <title>Pararhodobacter sp. nov., isolated from marine algae.</title>
        <authorList>
            <person name="Choi B.J."/>
            <person name="Kim J.M."/>
            <person name="Lee J.K."/>
            <person name="Choi D.G."/>
            <person name="Jeon C.O."/>
        </authorList>
    </citation>
    <scope>NUCLEOTIDE SEQUENCE [LARGE SCALE GENOMIC DNA]</scope>
    <source>
        <strain evidence="1 2">ZQ420</strain>
    </source>
</reference>
<dbReference type="RefSeq" id="WP_264504987.1">
    <property type="nucleotide sequence ID" value="NZ_JAPDFL010000001.1"/>
</dbReference>
<organism evidence="1 2">
    <name type="scientific">Pararhodobacter zhoushanensis</name>
    <dbReference type="NCBI Taxonomy" id="2479545"/>
    <lineage>
        <taxon>Bacteria</taxon>
        <taxon>Pseudomonadati</taxon>
        <taxon>Pseudomonadota</taxon>
        <taxon>Alphaproteobacteria</taxon>
        <taxon>Rhodobacterales</taxon>
        <taxon>Paracoccaceae</taxon>
        <taxon>Pararhodobacter</taxon>
    </lineage>
</organism>
<keyword evidence="2" id="KW-1185">Reference proteome</keyword>
<evidence type="ECO:0008006" key="3">
    <source>
        <dbReference type="Google" id="ProtNLM"/>
    </source>
</evidence>
<proteinExistence type="predicted"/>
<accession>A0ABT3GWJ7</accession>
<gene>
    <name evidence="1" type="ORF">OKW52_06445</name>
</gene>
<sequence>MSDSPAARALLETFGHIVIINLPERQDRRRALNAELRKAGIAPGHPAVMFFRAIRPEEPGGFPAIGVRGAFLSHLGVMEMMLEKGWDRVLVLEDDMAFAPGALTRLPALAAALSARDWGILYGHPGDRPAHTPAADAQGLITLPADLALIQLHFLALTRAAAAQMVPQLRAMLAREPGSADGGPMHVDGALNWIRRTTPDLIALAVTPAVAVQRPSRSDIAAARWFDRLPVIRTLAGLLRQMRA</sequence>
<protein>
    <recommendedName>
        <fullName evidence="3">LPS biosynthesis glycosyltransferase</fullName>
    </recommendedName>
</protein>
<evidence type="ECO:0000313" key="1">
    <source>
        <dbReference type="EMBL" id="MCW1931910.1"/>
    </source>
</evidence>
<name>A0ABT3GWJ7_9RHOB</name>